<evidence type="ECO:0000256" key="5">
    <source>
        <dbReference type="ARBA" id="ARBA00023136"/>
    </source>
</evidence>
<dbReference type="InterPro" id="IPR036259">
    <property type="entry name" value="MFS_trans_sf"/>
</dbReference>
<dbReference type="Proteomes" id="UP001430306">
    <property type="component" value="Unassembled WGS sequence"/>
</dbReference>
<dbReference type="PROSITE" id="PS50850">
    <property type="entry name" value="MFS"/>
    <property type="match status" value="1"/>
</dbReference>
<dbReference type="InterPro" id="IPR050382">
    <property type="entry name" value="MFS_Na/Anion_cotransporter"/>
</dbReference>
<dbReference type="CDD" id="cd17319">
    <property type="entry name" value="MFS_ExuT_GudP_like"/>
    <property type="match status" value="1"/>
</dbReference>
<keyword evidence="4 6" id="KW-1133">Transmembrane helix</keyword>
<feature type="transmembrane region" description="Helical" evidence="6">
    <location>
        <begin position="305"/>
        <end position="322"/>
    </location>
</feature>
<evidence type="ECO:0000256" key="4">
    <source>
        <dbReference type="ARBA" id="ARBA00022989"/>
    </source>
</evidence>
<feature type="transmembrane region" description="Helical" evidence="6">
    <location>
        <begin position="73"/>
        <end position="95"/>
    </location>
</feature>
<evidence type="ECO:0000256" key="2">
    <source>
        <dbReference type="ARBA" id="ARBA00022475"/>
    </source>
</evidence>
<name>A0ABS8NN92_9BACT</name>
<dbReference type="InterPro" id="IPR020846">
    <property type="entry name" value="MFS_dom"/>
</dbReference>
<comment type="caution">
    <text evidence="8">The sequence shown here is derived from an EMBL/GenBank/DDBJ whole genome shotgun (WGS) entry which is preliminary data.</text>
</comment>
<feature type="transmembrane region" description="Helical" evidence="6">
    <location>
        <begin position="269"/>
        <end position="293"/>
    </location>
</feature>
<dbReference type="InterPro" id="IPR011701">
    <property type="entry name" value="MFS"/>
</dbReference>
<dbReference type="SUPFAM" id="SSF103473">
    <property type="entry name" value="MFS general substrate transporter"/>
    <property type="match status" value="1"/>
</dbReference>
<dbReference type="PANTHER" id="PTHR11662:SF399">
    <property type="entry name" value="FI19708P1-RELATED"/>
    <property type="match status" value="1"/>
</dbReference>
<evidence type="ECO:0000256" key="1">
    <source>
        <dbReference type="ARBA" id="ARBA00004651"/>
    </source>
</evidence>
<evidence type="ECO:0000313" key="9">
    <source>
        <dbReference type="Proteomes" id="UP001430306"/>
    </source>
</evidence>
<feature type="domain" description="Major facilitator superfamily (MFS) profile" evidence="7">
    <location>
        <begin position="7"/>
        <end position="418"/>
    </location>
</feature>
<evidence type="ECO:0000259" key="7">
    <source>
        <dbReference type="PROSITE" id="PS50850"/>
    </source>
</evidence>
<dbReference type="RefSeq" id="WP_230276708.1">
    <property type="nucleotide sequence ID" value="NZ_JAJKFW010000063.1"/>
</dbReference>
<keyword evidence="5 6" id="KW-0472">Membrane</keyword>
<protein>
    <submittedName>
        <fullName evidence="8">MFS transporter</fullName>
    </submittedName>
</protein>
<gene>
    <name evidence="8" type="ORF">LOC71_22475</name>
</gene>
<comment type="subcellular location">
    <subcellularLocation>
        <location evidence="1">Cell membrane</location>
        <topology evidence="1">Multi-pass membrane protein</topology>
    </subcellularLocation>
</comment>
<proteinExistence type="predicted"/>
<keyword evidence="3 6" id="KW-0812">Transmembrane</keyword>
<dbReference type="Gene3D" id="1.20.1250.20">
    <property type="entry name" value="MFS general substrate transporter like domains"/>
    <property type="match status" value="2"/>
</dbReference>
<accession>A0ABS8NN92</accession>
<feature type="transmembrane region" description="Helical" evidence="6">
    <location>
        <begin position="366"/>
        <end position="389"/>
    </location>
</feature>
<reference evidence="8" key="1">
    <citation type="submission" date="2021-11" db="EMBL/GenBank/DDBJ databases">
        <title>Genome sequence.</title>
        <authorList>
            <person name="Sun Q."/>
        </authorList>
    </citation>
    <scope>NUCLEOTIDE SEQUENCE</scope>
    <source>
        <strain evidence="8">JC740</strain>
    </source>
</reference>
<evidence type="ECO:0000313" key="8">
    <source>
        <dbReference type="EMBL" id="MCC9645053.1"/>
    </source>
</evidence>
<evidence type="ECO:0000256" key="6">
    <source>
        <dbReference type="SAM" id="Phobius"/>
    </source>
</evidence>
<feature type="transmembrane region" description="Helical" evidence="6">
    <location>
        <begin position="164"/>
        <end position="182"/>
    </location>
</feature>
<keyword evidence="2" id="KW-1003">Cell membrane</keyword>
<dbReference type="InterPro" id="IPR000849">
    <property type="entry name" value="Sugar_P_transporter"/>
</dbReference>
<feature type="transmembrane region" description="Helical" evidence="6">
    <location>
        <begin position="141"/>
        <end position="158"/>
    </location>
</feature>
<feature type="transmembrane region" description="Helical" evidence="6">
    <location>
        <begin position="328"/>
        <end position="345"/>
    </location>
</feature>
<keyword evidence="9" id="KW-1185">Reference proteome</keyword>
<dbReference type="Pfam" id="PF07690">
    <property type="entry name" value="MFS_1"/>
    <property type="match status" value="1"/>
</dbReference>
<dbReference type="PANTHER" id="PTHR11662">
    <property type="entry name" value="SOLUTE CARRIER FAMILY 17"/>
    <property type="match status" value="1"/>
</dbReference>
<organism evidence="8 9">
    <name type="scientific">Rhodopirellula halodulae</name>
    <dbReference type="NCBI Taxonomy" id="2894198"/>
    <lineage>
        <taxon>Bacteria</taxon>
        <taxon>Pseudomonadati</taxon>
        <taxon>Planctomycetota</taxon>
        <taxon>Planctomycetia</taxon>
        <taxon>Pirellulales</taxon>
        <taxon>Pirellulaceae</taxon>
        <taxon>Rhodopirellula</taxon>
    </lineage>
</organism>
<dbReference type="EMBL" id="JAJKFW010000063">
    <property type="protein sequence ID" value="MCC9645053.1"/>
    <property type="molecule type" value="Genomic_DNA"/>
</dbReference>
<sequence length="439" mass="48294">MPIRFFLILGAFLLSVLMWVDRACISAAKDDMAMDLGFTDQQMGWVMSSFALGYALFQVPSGKLADRFGPRKVMAVVCLVWSAFTVLTGVVRGLFAMIGLRFLFGMGESGGYPTLARAFTSWLPMNERGITNSISFSGGRLGAALAMPGVVWLIGALGGWQQTFWFFGSLGIVFAVMWFLLFRDLPEEHFAVSEQEANHIIESRSPKRASRESATLEEPAIRFSEMLRSPNMLMLMFQYVAHNFTFFFTVSWFFPYLKQQYSLTNEQTGLYAAAPLLCGVLGNWLAGFTVDRLYSQNRWKLSRRLPAAVGFTFGAIGMSLCVNMTTPMSAVICMCIAIFGSDMILSPSWSTCMDIGGKSAGAVSGAMNMVGNLGSFATSLAFPYLVAYFDAHQPFFYLAAALNLVAIFLWFRISPDRSIADELGLHRNPDGSSSAGATT</sequence>
<dbReference type="PIRSF" id="PIRSF002808">
    <property type="entry name" value="Hexose_phosphate_transp"/>
    <property type="match status" value="1"/>
</dbReference>
<feature type="transmembrane region" description="Helical" evidence="6">
    <location>
        <begin position="43"/>
        <end position="61"/>
    </location>
</feature>
<evidence type="ECO:0000256" key="3">
    <source>
        <dbReference type="ARBA" id="ARBA00022692"/>
    </source>
</evidence>
<feature type="transmembrane region" description="Helical" evidence="6">
    <location>
        <begin position="395"/>
        <end position="413"/>
    </location>
</feature>
<feature type="transmembrane region" description="Helical" evidence="6">
    <location>
        <begin position="232"/>
        <end position="257"/>
    </location>
</feature>